<dbReference type="GO" id="GO:0030246">
    <property type="term" value="F:carbohydrate binding"/>
    <property type="evidence" value="ECO:0007669"/>
    <property type="project" value="InterPro"/>
</dbReference>
<evidence type="ECO:0000313" key="3">
    <source>
        <dbReference type="Proteomes" id="UP000275232"/>
    </source>
</evidence>
<dbReference type="InterPro" id="IPR013784">
    <property type="entry name" value="Carb-bd-like_fold"/>
</dbReference>
<organism evidence="2 3">
    <name type="scientific">Aurantiacibacter spongiae</name>
    <dbReference type="NCBI Taxonomy" id="2488860"/>
    <lineage>
        <taxon>Bacteria</taxon>
        <taxon>Pseudomonadati</taxon>
        <taxon>Pseudomonadota</taxon>
        <taxon>Alphaproteobacteria</taxon>
        <taxon>Sphingomonadales</taxon>
        <taxon>Erythrobacteraceae</taxon>
        <taxon>Aurantiacibacter</taxon>
    </lineage>
</organism>
<proteinExistence type="predicted"/>
<evidence type="ECO:0000313" key="2">
    <source>
        <dbReference type="EMBL" id="RPF70753.1"/>
    </source>
</evidence>
<accession>A0A3N5CP45</accession>
<protein>
    <submittedName>
        <fullName evidence="2">Carboxypeptidase regulatory-like domain-containing protein</fullName>
    </submittedName>
</protein>
<dbReference type="AlphaFoldDB" id="A0A3N5CP45"/>
<name>A0A3N5CP45_9SPHN</name>
<feature type="chain" id="PRO_5018030028" evidence="1">
    <location>
        <begin position="22"/>
        <end position="149"/>
    </location>
</feature>
<dbReference type="RefSeq" id="WP_123878529.1">
    <property type="nucleotide sequence ID" value="NZ_RPFZ01000001.1"/>
</dbReference>
<dbReference type="OrthoDB" id="7408750at2"/>
<dbReference type="SUPFAM" id="SSF49452">
    <property type="entry name" value="Starch-binding domain-like"/>
    <property type="match status" value="1"/>
</dbReference>
<reference evidence="2 3" key="1">
    <citation type="submission" date="2018-11" db="EMBL/GenBank/DDBJ databases">
        <title>Erythrobacter spongiae sp. nov., isolated from a marine sponge.</title>
        <authorList>
            <person name="Zhuang L."/>
            <person name="Luo L."/>
        </authorList>
    </citation>
    <scope>NUCLEOTIDE SEQUENCE [LARGE SCALE GENOMIC DNA]</scope>
    <source>
        <strain evidence="2 3">HN-E23</strain>
    </source>
</reference>
<keyword evidence="2" id="KW-0645">Protease</keyword>
<evidence type="ECO:0000256" key="1">
    <source>
        <dbReference type="SAM" id="SignalP"/>
    </source>
</evidence>
<keyword evidence="3" id="KW-1185">Reference proteome</keyword>
<dbReference type="GO" id="GO:0004180">
    <property type="term" value="F:carboxypeptidase activity"/>
    <property type="evidence" value="ECO:0007669"/>
    <property type="project" value="UniProtKB-KW"/>
</dbReference>
<keyword evidence="2" id="KW-0121">Carboxypeptidase</keyword>
<dbReference type="Gene3D" id="2.60.40.1120">
    <property type="entry name" value="Carboxypeptidase-like, regulatory domain"/>
    <property type="match status" value="1"/>
</dbReference>
<dbReference type="EMBL" id="RPFZ01000001">
    <property type="protein sequence ID" value="RPF70753.1"/>
    <property type="molecule type" value="Genomic_DNA"/>
</dbReference>
<comment type="caution">
    <text evidence="2">The sequence shown here is derived from an EMBL/GenBank/DDBJ whole genome shotgun (WGS) entry which is preliminary data.</text>
</comment>
<keyword evidence="2" id="KW-0378">Hydrolase</keyword>
<dbReference type="Proteomes" id="UP000275232">
    <property type="component" value="Unassembled WGS sequence"/>
</dbReference>
<gene>
    <name evidence="2" type="ORF">EG799_03290</name>
</gene>
<feature type="signal peptide" evidence="1">
    <location>
        <begin position="1"/>
        <end position="21"/>
    </location>
</feature>
<keyword evidence="1" id="KW-0732">Signal</keyword>
<sequence>MKLLAPAALLASMSVAGAAQAGDVAGKVYGADALPRGGVAVSLPDLDRTTRTATDGSYRFDGVPAGSLVVAVAASADAVQRARVDVPETGEARRDVFLYSARVIGSVRDGGDPLVNALAERSMASAWDAASAMVADAAPTAWRWRDSDG</sequence>